<dbReference type="EMBL" id="LXJU01000016">
    <property type="protein sequence ID" value="OGE50660.1"/>
    <property type="molecule type" value="Genomic_DNA"/>
</dbReference>
<accession>A0A1F5LCD9</accession>
<reference evidence="2 3" key="1">
    <citation type="journal article" date="2016" name="Sci. Rep.">
        <title>Penicillium arizonense, a new, genome sequenced fungal species, reveals a high chemical diversity in secreted metabolites.</title>
        <authorList>
            <person name="Grijseels S."/>
            <person name="Nielsen J.C."/>
            <person name="Randelovic M."/>
            <person name="Nielsen J."/>
            <person name="Nielsen K.F."/>
            <person name="Workman M."/>
            <person name="Frisvad J.C."/>
        </authorList>
    </citation>
    <scope>NUCLEOTIDE SEQUENCE [LARGE SCALE GENOMIC DNA]</scope>
    <source>
        <strain evidence="2 3">CBS 141311</strain>
    </source>
</reference>
<evidence type="ECO:0000256" key="1">
    <source>
        <dbReference type="SAM" id="MobiDB-lite"/>
    </source>
</evidence>
<name>A0A1F5LCD9_PENAI</name>
<organism evidence="2 3">
    <name type="scientific">Penicillium arizonense</name>
    <dbReference type="NCBI Taxonomy" id="1835702"/>
    <lineage>
        <taxon>Eukaryota</taxon>
        <taxon>Fungi</taxon>
        <taxon>Dikarya</taxon>
        <taxon>Ascomycota</taxon>
        <taxon>Pezizomycotina</taxon>
        <taxon>Eurotiomycetes</taxon>
        <taxon>Eurotiomycetidae</taxon>
        <taxon>Eurotiales</taxon>
        <taxon>Aspergillaceae</taxon>
        <taxon>Penicillium</taxon>
    </lineage>
</organism>
<dbReference type="OrthoDB" id="4363080at2759"/>
<proteinExistence type="predicted"/>
<dbReference type="GeneID" id="34578852"/>
<sequence length="195" mass="21896">MAPRLPLSKLHLIRDMIESQSLTTSQMAEEADCSKPTIKNISRNLQQFGSVHAPPTRVGRRCTVTPLMLEALCDHLLEKSGLGNAVDHPGLRLRLSDFTYKELAQKKMGDEDTDIYISGIQLCQYLDAADNKVERALGERSLAKVVKRRKRSETPPEDIRAGDEARCAEQEERAAKRADHDMDYKEKSSTKSLSD</sequence>
<evidence type="ECO:0000313" key="3">
    <source>
        <dbReference type="Proteomes" id="UP000177622"/>
    </source>
</evidence>
<dbReference type="RefSeq" id="XP_022486106.1">
    <property type="nucleotide sequence ID" value="XM_022634118.1"/>
</dbReference>
<feature type="compositionally biased region" description="Basic and acidic residues" evidence="1">
    <location>
        <begin position="152"/>
        <end position="195"/>
    </location>
</feature>
<feature type="region of interest" description="Disordered" evidence="1">
    <location>
        <begin position="145"/>
        <end position="195"/>
    </location>
</feature>
<protein>
    <submittedName>
        <fullName evidence="2">Uncharacterized protein</fullName>
    </submittedName>
</protein>
<comment type="caution">
    <text evidence="2">The sequence shown here is derived from an EMBL/GenBank/DDBJ whole genome shotgun (WGS) entry which is preliminary data.</text>
</comment>
<dbReference type="AlphaFoldDB" id="A0A1F5LCD9"/>
<dbReference type="Proteomes" id="UP000177622">
    <property type="component" value="Unassembled WGS sequence"/>
</dbReference>
<evidence type="ECO:0000313" key="2">
    <source>
        <dbReference type="EMBL" id="OGE50660.1"/>
    </source>
</evidence>
<gene>
    <name evidence="2" type="ORF">PENARI_c016G08136</name>
</gene>
<keyword evidence="3" id="KW-1185">Reference proteome</keyword>